<evidence type="ECO:0000313" key="3">
    <source>
        <dbReference type="Proteomes" id="UP001204746"/>
    </source>
</evidence>
<protein>
    <submittedName>
        <fullName evidence="2">Uncharacterized protein</fullName>
    </submittedName>
</protein>
<keyword evidence="3" id="KW-1185">Reference proteome</keyword>
<dbReference type="RefSeq" id="WP_256649039.1">
    <property type="nucleotide sequence ID" value="NZ_JANIAA010000002.1"/>
</dbReference>
<proteinExistence type="predicted"/>
<evidence type="ECO:0000256" key="1">
    <source>
        <dbReference type="SAM" id="MobiDB-lite"/>
    </source>
</evidence>
<organism evidence="2 3">
    <name type="scientific">Streptomyces rugosispiralis</name>
    <dbReference type="NCBI Taxonomy" id="2967341"/>
    <lineage>
        <taxon>Bacteria</taxon>
        <taxon>Bacillati</taxon>
        <taxon>Actinomycetota</taxon>
        <taxon>Actinomycetes</taxon>
        <taxon>Kitasatosporales</taxon>
        <taxon>Streptomycetaceae</taxon>
        <taxon>Streptomyces</taxon>
    </lineage>
</organism>
<reference evidence="2 3" key="1">
    <citation type="submission" date="2022-07" db="EMBL/GenBank/DDBJ databases">
        <authorList>
            <person name="Phongsopitanun W."/>
            <person name="Tanasupawat S."/>
        </authorList>
    </citation>
    <scope>NUCLEOTIDE SEQUENCE [LARGE SCALE GENOMIC DNA]</scope>
    <source>
        <strain evidence="2 3">RCU-064</strain>
    </source>
</reference>
<dbReference type="Proteomes" id="UP001204746">
    <property type="component" value="Unassembled WGS sequence"/>
</dbReference>
<evidence type="ECO:0000313" key="2">
    <source>
        <dbReference type="EMBL" id="MCQ8187870.1"/>
    </source>
</evidence>
<accession>A0ABT1URX9</accession>
<sequence length="93" mass="10111">MDLDLNLTVGPGGCVDCRHCGAQVGTSTAAPLDKAVRTQRPPSEAGPGMHADPARFTDRPIVLRQVFCPNCLVLLHTEIVPADEPCYRQWSLR</sequence>
<feature type="region of interest" description="Disordered" evidence="1">
    <location>
        <begin position="35"/>
        <end position="54"/>
    </location>
</feature>
<comment type="caution">
    <text evidence="2">The sequence shown here is derived from an EMBL/GenBank/DDBJ whole genome shotgun (WGS) entry which is preliminary data.</text>
</comment>
<dbReference type="EMBL" id="JANIAA010000002">
    <property type="protein sequence ID" value="MCQ8187870.1"/>
    <property type="molecule type" value="Genomic_DNA"/>
</dbReference>
<gene>
    <name evidence="2" type="ORF">NP777_06335</name>
</gene>
<name>A0ABT1URX9_9ACTN</name>